<name>A0A378UE27_KLEPO</name>
<dbReference type="Proteomes" id="UP000254487">
    <property type="component" value="Unassembled WGS sequence"/>
</dbReference>
<protein>
    <submittedName>
        <fullName evidence="1">Uncharacterized protein</fullName>
    </submittedName>
</protein>
<proteinExistence type="predicted"/>
<evidence type="ECO:0000313" key="2">
    <source>
        <dbReference type="Proteomes" id="UP000254487"/>
    </source>
</evidence>
<gene>
    <name evidence="1" type="ORF">NCTC10313_07199</name>
</gene>
<dbReference type="EMBL" id="UGLW01000004">
    <property type="protein sequence ID" value="STZ75013.1"/>
    <property type="molecule type" value="Genomic_DNA"/>
</dbReference>
<dbReference type="AlphaFoldDB" id="A0A378UE27"/>
<sequence length="225" mass="24542">MCGRVRPAGLHAFEYLYLTGWIVLETQCLTLFNGQFVLRELLHQGRGEVCQLQHALHVTGAEAERIANLRGGFALLCQRTEPCDFLGGMHGGALLVLSYGGKGGNIVGNTFHHNRMVSSETPLLRQQIQGGQSAATCGHAGLSVREGVNNQVLQQSERLDGVSQTANAVHGIRDGAHVQRGFSETGQRNILDDSGLKGGFQGFFLRLRDFFAARFFGCFCFNIGY</sequence>
<organism evidence="1 2">
    <name type="scientific">Klebsiella pneumoniae subsp. ozaenae</name>
    <dbReference type="NCBI Taxonomy" id="574"/>
    <lineage>
        <taxon>Bacteria</taxon>
        <taxon>Pseudomonadati</taxon>
        <taxon>Pseudomonadota</taxon>
        <taxon>Gammaproteobacteria</taxon>
        <taxon>Enterobacterales</taxon>
        <taxon>Enterobacteriaceae</taxon>
        <taxon>Klebsiella/Raoultella group</taxon>
        <taxon>Klebsiella</taxon>
        <taxon>Klebsiella pneumoniae complex</taxon>
    </lineage>
</organism>
<evidence type="ECO:0000313" key="1">
    <source>
        <dbReference type="EMBL" id="STZ75013.1"/>
    </source>
</evidence>
<reference evidence="1 2" key="1">
    <citation type="submission" date="2018-06" db="EMBL/GenBank/DDBJ databases">
        <authorList>
            <consortium name="Pathogen Informatics"/>
            <person name="Doyle S."/>
        </authorList>
    </citation>
    <scope>NUCLEOTIDE SEQUENCE [LARGE SCALE GENOMIC DNA]</scope>
    <source>
        <strain evidence="1 2">NCTC10313</strain>
    </source>
</reference>
<accession>A0A378UE27</accession>